<gene>
    <name evidence="1" type="ORF">ABIE13_000001</name>
</gene>
<protein>
    <recommendedName>
        <fullName evidence="3">Alpha/beta hydrolase</fullName>
    </recommendedName>
</protein>
<evidence type="ECO:0000313" key="1">
    <source>
        <dbReference type="EMBL" id="MET4574904.1"/>
    </source>
</evidence>
<dbReference type="Proteomes" id="UP001549320">
    <property type="component" value="Unassembled WGS sequence"/>
</dbReference>
<evidence type="ECO:0008006" key="3">
    <source>
        <dbReference type="Google" id="ProtNLM"/>
    </source>
</evidence>
<dbReference type="SUPFAM" id="SSF53474">
    <property type="entry name" value="alpha/beta-Hydrolases"/>
    <property type="match status" value="1"/>
</dbReference>
<dbReference type="EMBL" id="JBEPSH010000001">
    <property type="protein sequence ID" value="MET4574904.1"/>
    <property type="molecule type" value="Genomic_DNA"/>
</dbReference>
<comment type="caution">
    <text evidence="1">The sequence shown here is derived from an EMBL/GenBank/DDBJ whole genome shotgun (WGS) entry which is preliminary data.</text>
</comment>
<organism evidence="1 2">
    <name type="scientific">Ottowia thiooxydans</name>
    <dbReference type="NCBI Taxonomy" id="219182"/>
    <lineage>
        <taxon>Bacteria</taxon>
        <taxon>Pseudomonadati</taxon>
        <taxon>Pseudomonadota</taxon>
        <taxon>Betaproteobacteria</taxon>
        <taxon>Burkholderiales</taxon>
        <taxon>Comamonadaceae</taxon>
        <taxon>Ottowia</taxon>
    </lineage>
</organism>
<reference evidence="1 2" key="1">
    <citation type="submission" date="2024-06" db="EMBL/GenBank/DDBJ databases">
        <title>Sorghum-associated microbial communities from plants grown in Nebraska, USA.</title>
        <authorList>
            <person name="Schachtman D."/>
        </authorList>
    </citation>
    <scope>NUCLEOTIDE SEQUENCE [LARGE SCALE GENOMIC DNA]</scope>
    <source>
        <strain evidence="1 2">2709</strain>
    </source>
</reference>
<sequence length="55" mass="6000">MNENSRAPRAPVWSLESMPVQAPAQEGWIDVGGARLWYWDTGGTGQPVVFMHAGS</sequence>
<proteinExistence type="predicted"/>
<dbReference type="InterPro" id="IPR029058">
    <property type="entry name" value="AB_hydrolase_fold"/>
</dbReference>
<keyword evidence="2" id="KW-1185">Reference proteome</keyword>
<dbReference type="Gene3D" id="3.40.50.1820">
    <property type="entry name" value="alpha/beta hydrolase"/>
    <property type="match status" value="1"/>
</dbReference>
<accession>A0ABV2Q1K0</accession>
<evidence type="ECO:0000313" key="2">
    <source>
        <dbReference type="Proteomes" id="UP001549320"/>
    </source>
</evidence>
<name>A0ABV2Q1K0_9BURK</name>
<feature type="non-terminal residue" evidence="1">
    <location>
        <position position="55"/>
    </location>
</feature>